<dbReference type="Proteomes" id="UP000179233">
    <property type="component" value="Unassembled WGS sequence"/>
</dbReference>
<proteinExistence type="inferred from homology"/>
<dbReference type="GO" id="GO:0008360">
    <property type="term" value="P:regulation of cell shape"/>
    <property type="evidence" value="ECO:0007669"/>
    <property type="project" value="UniProtKB-KW"/>
</dbReference>
<dbReference type="HAMAP" id="MF_00088">
    <property type="entry name" value="KhpA"/>
    <property type="match status" value="1"/>
</dbReference>
<reference evidence="5 6" key="1">
    <citation type="journal article" date="2016" name="Nat. Commun.">
        <title>Thousands of microbial genomes shed light on interconnected biogeochemical processes in an aquifer system.</title>
        <authorList>
            <person name="Anantharaman K."/>
            <person name="Brown C.T."/>
            <person name="Hug L.A."/>
            <person name="Sharon I."/>
            <person name="Castelle C.J."/>
            <person name="Probst A.J."/>
            <person name="Thomas B.C."/>
            <person name="Singh A."/>
            <person name="Wilkins M.J."/>
            <person name="Karaoz U."/>
            <person name="Brodie E.L."/>
            <person name="Williams K.H."/>
            <person name="Hubbard S.S."/>
            <person name="Banfield J.F."/>
        </authorList>
    </citation>
    <scope>NUCLEOTIDE SEQUENCE [LARGE SCALE GENOMIC DNA]</scope>
</reference>
<dbReference type="InterPro" id="IPR020627">
    <property type="entry name" value="KhpA"/>
</dbReference>
<dbReference type="InterPro" id="IPR015946">
    <property type="entry name" value="KH_dom-like_a/b"/>
</dbReference>
<keyword evidence="2 3" id="KW-0694">RNA-binding</keyword>
<comment type="subcellular location">
    <subcellularLocation>
        <location evidence="3">Cytoplasm</location>
    </subcellularLocation>
</comment>
<evidence type="ECO:0000256" key="1">
    <source>
        <dbReference type="ARBA" id="ARBA00022490"/>
    </source>
</evidence>
<dbReference type="PROSITE" id="PS50084">
    <property type="entry name" value="KH_TYPE_1"/>
    <property type="match status" value="1"/>
</dbReference>
<protein>
    <recommendedName>
        <fullName evidence="3">RNA-binding protein KhpA</fullName>
    </recommendedName>
    <alternativeName>
        <fullName evidence="3">KH-domain protein A</fullName>
    </alternativeName>
</protein>
<feature type="region of interest" description="Disordered" evidence="4">
    <location>
        <begin position="75"/>
        <end position="98"/>
    </location>
</feature>
<keyword evidence="3" id="KW-0133">Cell shape</keyword>
<name>A0A1G1VSF3_9BACT</name>
<organism evidence="5 6">
    <name type="scientific">Candidatus Chisholmbacteria bacterium RIFCSPHIGHO2_01_FULL_52_32</name>
    <dbReference type="NCBI Taxonomy" id="1797591"/>
    <lineage>
        <taxon>Bacteria</taxon>
        <taxon>Candidatus Chisholmiibacteriota</taxon>
    </lineage>
</organism>
<comment type="similarity">
    <text evidence="3">Belongs to the KhpA RNA-binding protein family.</text>
</comment>
<dbReference type="GO" id="GO:0003723">
    <property type="term" value="F:RNA binding"/>
    <property type="evidence" value="ECO:0007669"/>
    <property type="project" value="UniProtKB-UniRule"/>
</dbReference>
<keyword evidence="1 3" id="KW-0963">Cytoplasm</keyword>
<keyword evidence="3" id="KW-0143">Chaperone</keyword>
<dbReference type="EMBL" id="MHCJ01000003">
    <property type="protein sequence ID" value="OGY18329.1"/>
    <property type="molecule type" value="Genomic_DNA"/>
</dbReference>
<dbReference type="GO" id="GO:0009252">
    <property type="term" value="P:peptidoglycan biosynthetic process"/>
    <property type="evidence" value="ECO:0007669"/>
    <property type="project" value="UniProtKB-UniRule"/>
</dbReference>
<evidence type="ECO:0000256" key="2">
    <source>
        <dbReference type="ARBA" id="ARBA00022884"/>
    </source>
</evidence>
<accession>A0A1G1VSF3</accession>
<evidence type="ECO:0000313" key="6">
    <source>
        <dbReference type="Proteomes" id="UP000179233"/>
    </source>
</evidence>
<comment type="caution">
    <text evidence="5">The sequence shown here is derived from an EMBL/GenBank/DDBJ whole genome shotgun (WGS) entry which is preliminary data.</text>
</comment>
<keyword evidence="3" id="KW-0961">Cell wall biogenesis/degradation</keyword>
<dbReference type="PANTHER" id="PTHR34654:SF1">
    <property type="entry name" value="RNA-BINDING PROTEIN KHPA"/>
    <property type="match status" value="1"/>
</dbReference>
<dbReference type="GO" id="GO:0005737">
    <property type="term" value="C:cytoplasm"/>
    <property type="evidence" value="ECO:0007669"/>
    <property type="project" value="UniProtKB-SubCell"/>
</dbReference>
<comment type="function">
    <text evidence="3">A probable RNA chaperone. Forms a complex with KhpB which binds to cellular RNA and controls its expression. Plays a role in peptidoglycan (PG) homeostasis and cell length regulation.</text>
</comment>
<gene>
    <name evidence="3" type="primary">khpA</name>
    <name evidence="5" type="ORF">A2786_02315</name>
</gene>
<dbReference type="AlphaFoldDB" id="A0A1G1VSF3"/>
<comment type="subunit">
    <text evidence="3">Forms a complex with KhpB.</text>
</comment>
<dbReference type="SUPFAM" id="SSF54814">
    <property type="entry name" value="Prokaryotic type KH domain (KH-domain type II)"/>
    <property type="match status" value="1"/>
</dbReference>
<dbReference type="InterPro" id="IPR009019">
    <property type="entry name" value="KH_sf_prok-type"/>
</dbReference>
<dbReference type="PANTHER" id="PTHR34654">
    <property type="entry name" value="UPF0109 PROTEIN SCO5592"/>
    <property type="match status" value="1"/>
</dbReference>
<dbReference type="CDD" id="cd22533">
    <property type="entry name" value="KH-II_YlqC-like"/>
    <property type="match status" value="1"/>
</dbReference>
<dbReference type="Pfam" id="PF13083">
    <property type="entry name" value="KH_KhpA-B"/>
    <property type="match status" value="1"/>
</dbReference>
<sequence>MNQLLLDIVSKIVDHPEEVSVEEIVDEQGSSTLRLKVHQEDIGRVIGKEGKIITALRTLMRLAAMKQGKRVRVDLVEPPAASHQAPSQVEPPQAEETP</sequence>
<evidence type="ECO:0000256" key="3">
    <source>
        <dbReference type="HAMAP-Rule" id="MF_00088"/>
    </source>
</evidence>
<evidence type="ECO:0000256" key="4">
    <source>
        <dbReference type="SAM" id="MobiDB-lite"/>
    </source>
</evidence>
<evidence type="ECO:0000313" key="5">
    <source>
        <dbReference type="EMBL" id="OGY18329.1"/>
    </source>
</evidence>
<dbReference type="GO" id="GO:0071555">
    <property type="term" value="P:cell wall organization"/>
    <property type="evidence" value="ECO:0007669"/>
    <property type="project" value="UniProtKB-KW"/>
</dbReference>
<dbReference type="Gene3D" id="3.30.300.20">
    <property type="match status" value="1"/>
</dbReference>